<sequence>MRGRPGAYRTGGPGVRGPRPIHALLRGRLTFDGPTPKDEVQSGARPRPRVEPSSEIRRSPRGRTRVGPPAPGSAMPTERETSTAGKRRALARHPRGRPLVLPPRGA</sequence>
<evidence type="ECO:0000313" key="3">
    <source>
        <dbReference type="Proteomes" id="UP000061432"/>
    </source>
</evidence>
<dbReference type="EMBL" id="AP014704">
    <property type="protein sequence ID" value="BAR47226.1"/>
    <property type="molecule type" value="Genomic_DNA"/>
</dbReference>
<feature type="compositionally biased region" description="Basic residues" evidence="1">
    <location>
        <begin position="85"/>
        <end position="96"/>
    </location>
</feature>
<evidence type="ECO:0000256" key="1">
    <source>
        <dbReference type="SAM" id="MobiDB-lite"/>
    </source>
</evidence>
<organism evidence="2 3">
    <name type="scientific">Methylobacterium aquaticum</name>
    <dbReference type="NCBI Taxonomy" id="270351"/>
    <lineage>
        <taxon>Bacteria</taxon>
        <taxon>Pseudomonadati</taxon>
        <taxon>Pseudomonadota</taxon>
        <taxon>Alphaproteobacteria</taxon>
        <taxon>Hyphomicrobiales</taxon>
        <taxon>Methylobacteriaceae</taxon>
        <taxon>Methylobacterium</taxon>
    </lineage>
</organism>
<reference evidence="3" key="2">
    <citation type="submission" date="2015-01" db="EMBL/GenBank/DDBJ databases">
        <title>Complete genome sequence of Methylobacterium aquaticum strain 22A.</title>
        <authorList>
            <person name="Tani A."/>
            <person name="Ogura Y."/>
            <person name="Hayashi T."/>
        </authorList>
    </citation>
    <scope>NUCLEOTIDE SEQUENCE [LARGE SCALE GENOMIC DNA]</scope>
    <source>
        <strain evidence="3">MA-22A</strain>
    </source>
</reference>
<dbReference type="KEGG" id="maqu:Maq22A_c28600"/>
<feature type="region of interest" description="Disordered" evidence="1">
    <location>
        <begin position="1"/>
        <end position="20"/>
    </location>
</feature>
<reference evidence="2 3" key="1">
    <citation type="journal article" date="2015" name="Genome Announc.">
        <title>Complete Genome Sequence of Methylobacterium aquaticum Strain 22A, Isolated from Racomitrium japonicum Moss.</title>
        <authorList>
            <person name="Tani A."/>
            <person name="Ogura Y."/>
            <person name="Hayashi T."/>
            <person name="Kimbara K."/>
        </authorList>
    </citation>
    <scope>NUCLEOTIDE SEQUENCE [LARGE SCALE GENOMIC DNA]</scope>
    <source>
        <strain evidence="2 3">MA-22A</strain>
    </source>
</reference>
<dbReference type="AlphaFoldDB" id="A0A1Y0ZGA1"/>
<dbReference type="Proteomes" id="UP000061432">
    <property type="component" value="Chromosome"/>
</dbReference>
<evidence type="ECO:0000313" key="2">
    <source>
        <dbReference type="EMBL" id="BAR47226.1"/>
    </source>
</evidence>
<feature type="compositionally biased region" description="Basic and acidic residues" evidence="1">
    <location>
        <begin position="48"/>
        <end position="58"/>
    </location>
</feature>
<name>A0A1Y0ZGA1_9HYPH</name>
<proteinExistence type="predicted"/>
<gene>
    <name evidence="2" type="ORF">Maq22A_c28600</name>
</gene>
<feature type="compositionally biased region" description="Low complexity" evidence="1">
    <location>
        <begin position="97"/>
        <end position="106"/>
    </location>
</feature>
<accession>A0A1Y0ZGA1</accession>
<protein>
    <submittedName>
        <fullName evidence="2">Uncharacterized protein</fullName>
    </submittedName>
</protein>
<dbReference type="STRING" id="270351.Maq22A_c28600"/>
<feature type="region of interest" description="Disordered" evidence="1">
    <location>
        <begin position="27"/>
        <end position="106"/>
    </location>
</feature>